<evidence type="ECO:0000256" key="5">
    <source>
        <dbReference type="ARBA" id="ARBA00022737"/>
    </source>
</evidence>
<evidence type="ECO:0000256" key="2">
    <source>
        <dbReference type="ARBA" id="ARBA00022485"/>
    </source>
</evidence>
<dbReference type="Gene3D" id="3.30.70.3270">
    <property type="match status" value="1"/>
</dbReference>
<evidence type="ECO:0000256" key="8">
    <source>
        <dbReference type="ARBA" id="ARBA00023014"/>
    </source>
</evidence>
<dbReference type="RefSeq" id="WP_406768475.1">
    <property type="nucleotide sequence ID" value="NZ_JBJHZZ010000001.1"/>
</dbReference>
<sequence length="149" mass="16933">MYGFGLLKGLKITMKKFFQKKVTQQYPDVQPDLPVRSHGSFKFDFDKCISCNMCADACPNSVIRVDFTKDEKGKRVLQKYNMSLGYCLFCGLCVKACPKDAINFSTDFHMTCFDKVDTSYYWSKPEEQGAREEIAVDSPAETAEKGLEV</sequence>
<keyword evidence="10" id="KW-0830">Ubiquinone</keyword>
<dbReference type="InterPro" id="IPR017896">
    <property type="entry name" value="4Fe4S_Fe-S-bd"/>
</dbReference>
<evidence type="ECO:0000256" key="11">
    <source>
        <dbReference type="ARBA" id="ARBA00023136"/>
    </source>
</evidence>
<dbReference type="SUPFAM" id="SSF54862">
    <property type="entry name" value="4Fe-4S ferredoxins"/>
    <property type="match status" value="1"/>
</dbReference>
<organism evidence="13 14">
    <name type="scientific">Candidatus Clostridium stratigraminis</name>
    <dbReference type="NCBI Taxonomy" id="3381661"/>
    <lineage>
        <taxon>Bacteria</taxon>
        <taxon>Bacillati</taxon>
        <taxon>Bacillota</taxon>
        <taxon>Clostridia</taxon>
        <taxon>Eubacteriales</taxon>
        <taxon>Clostridiaceae</taxon>
        <taxon>Clostridium</taxon>
    </lineage>
</organism>
<accession>A0ABW8T2Q7</accession>
<dbReference type="EMBL" id="JBJHZZ010000001">
    <property type="protein sequence ID" value="MFL0246023.1"/>
    <property type="molecule type" value="Genomic_DNA"/>
</dbReference>
<evidence type="ECO:0000256" key="7">
    <source>
        <dbReference type="ARBA" id="ARBA00023004"/>
    </source>
</evidence>
<dbReference type="Proteomes" id="UP001623591">
    <property type="component" value="Unassembled WGS sequence"/>
</dbReference>
<evidence type="ECO:0000256" key="9">
    <source>
        <dbReference type="ARBA" id="ARBA00023027"/>
    </source>
</evidence>
<evidence type="ECO:0000313" key="14">
    <source>
        <dbReference type="Proteomes" id="UP001623591"/>
    </source>
</evidence>
<proteinExistence type="predicted"/>
<evidence type="ECO:0000256" key="4">
    <source>
        <dbReference type="ARBA" id="ARBA00022723"/>
    </source>
</evidence>
<keyword evidence="11" id="KW-0472">Membrane</keyword>
<keyword evidence="2" id="KW-0004">4Fe-4S</keyword>
<evidence type="ECO:0000313" key="13">
    <source>
        <dbReference type="EMBL" id="MFL0246023.1"/>
    </source>
</evidence>
<evidence type="ECO:0000259" key="12">
    <source>
        <dbReference type="PROSITE" id="PS51379"/>
    </source>
</evidence>
<keyword evidence="6" id="KW-1278">Translocase</keyword>
<comment type="caution">
    <text evidence="13">The sequence shown here is derived from an EMBL/GenBank/DDBJ whole genome shotgun (WGS) entry which is preliminary data.</text>
</comment>
<feature type="domain" description="4Fe-4S ferredoxin-type" evidence="12">
    <location>
        <begin position="39"/>
        <end position="68"/>
    </location>
</feature>
<dbReference type="InterPro" id="IPR010226">
    <property type="entry name" value="NADH_quinone_OxRdtase_chainI"/>
</dbReference>
<protein>
    <submittedName>
        <fullName evidence="13">4Fe-4S binding protein</fullName>
    </submittedName>
</protein>
<keyword evidence="14" id="KW-1185">Reference proteome</keyword>
<feature type="domain" description="4Fe-4S ferredoxin-type" evidence="12">
    <location>
        <begin position="78"/>
        <end position="107"/>
    </location>
</feature>
<dbReference type="PANTHER" id="PTHR10849">
    <property type="entry name" value="NADH DEHYDROGENASE UBIQUINONE IRON-SULFUR PROTEIN 8, MITOCHONDRIAL"/>
    <property type="match status" value="1"/>
</dbReference>
<evidence type="ECO:0000256" key="10">
    <source>
        <dbReference type="ARBA" id="ARBA00023075"/>
    </source>
</evidence>
<keyword evidence="7" id="KW-0408">Iron</keyword>
<keyword evidence="4" id="KW-0479">Metal-binding</keyword>
<dbReference type="PANTHER" id="PTHR10849:SF24">
    <property type="entry name" value="NADH-QUINONE OXIDOREDUCTASE SUBUNIT I 2"/>
    <property type="match status" value="1"/>
</dbReference>
<keyword evidence="1" id="KW-1003">Cell membrane</keyword>
<keyword evidence="9" id="KW-0520">NAD</keyword>
<evidence type="ECO:0000256" key="1">
    <source>
        <dbReference type="ARBA" id="ARBA00022475"/>
    </source>
</evidence>
<reference evidence="13 14" key="1">
    <citation type="submission" date="2024-11" db="EMBL/GenBank/DDBJ databases">
        <authorList>
            <person name="Heng Y.C."/>
            <person name="Lim A.C.H."/>
            <person name="Lee J.K.Y."/>
            <person name="Kittelmann S."/>
        </authorList>
    </citation>
    <scope>NUCLEOTIDE SEQUENCE [LARGE SCALE GENOMIC DNA]</scope>
    <source>
        <strain evidence="13 14">WILCCON 0185</strain>
    </source>
</reference>
<keyword evidence="8" id="KW-0411">Iron-sulfur</keyword>
<keyword evidence="5" id="KW-0677">Repeat</keyword>
<dbReference type="PROSITE" id="PS51379">
    <property type="entry name" value="4FE4S_FER_2"/>
    <property type="match status" value="2"/>
</dbReference>
<evidence type="ECO:0000256" key="6">
    <source>
        <dbReference type="ARBA" id="ARBA00022967"/>
    </source>
</evidence>
<keyword evidence="3" id="KW-0874">Quinone</keyword>
<evidence type="ECO:0000256" key="3">
    <source>
        <dbReference type="ARBA" id="ARBA00022719"/>
    </source>
</evidence>
<dbReference type="InterPro" id="IPR017900">
    <property type="entry name" value="4Fe4S_Fe_S_CS"/>
</dbReference>
<dbReference type="Pfam" id="PF12838">
    <property type="entry name" value="Fer4_7"/>
    <property type="match status" value="1"/>
</dbReference>
<dbReference type="PROSITE" id="PS00198">
    <property type="entry name" value="4FE4S_FER_1"/>
    <property type="match status" value="2"/>
</dbReference>
<name>A0ABW8T2Q7_9CLOT</name>
<gene>
    <name evidence="13" type="ORF">ACJDUG_03410</name>
</gene>